<protein>
    <submittedName>
        <fullName evidence="1">Uncharacterized protein</fullName>
    </submittedName>
</protein>
<organism evidence="1 2">
    <name type="scientific">Melipona quadrifasciata</name>
    <dbReference type="NCBI Taxonomy" id="166423"/>
    <lineage>
        <taxon>Eukaryota</taxon>
        <taxon>Metazoa</taxon>
        <taxon>Ecdysozoa</taxon>
        <taxon>Arthropoda</taxon>
        <taxon>Hexapoda</taxon>
        <taxon>Insecta</taxon>
        <taxon>Pterygota</taxon>
        <taxon>Neoptera</taxon>
        <taxon>Endopterygota</taxon>
        <taxon>Hymenoptera</taxon>
        <taxon>Apocrita</taxon>
        <taxon>Aculeata</taxon>
        <taxon>Apoidea</taxon>
        <taxon>Anthophila</taxon>
        <taxon>Apidae</taxon>
        <taxon>Melipona</taxon>
    </lineage>
</organism>
<proteinExistence type="predicted"/>
<keyword evidence="2" id="KW-1185">Reference proteome</keyword>
<evidence type="ECO:0000313" key="1">
    <source>
        <dbReference type="EMBL" id="KOX73217.1"/>
    </source>
</evidence>
<gene>
    <name evidence="1" type="ORF">WN51_00328</name>
</gene>
<name>A0A0M8ZXZ2_9HYME</name>
<accession>A0A0M8ZXZ2</accession>
<dbReference type="Proteomes" id="UP000053105">
    <property type="component" value="Unassembled WGS sequence"/>
</dbReference>
<dbReference type="AlphaFoldDB" id="A0A0M8ZXZ2"/>
<sequence>MYCSYIAQISENKLEIGHFDHTLVVLVSSAEMDQSVYINNFVEKCHTTCSGPTIPRLRVSNLRLVEAASGCAPSVEVLPISDVAVNKAECGNTAKMRAPTSLAGSRPMIPQLRVSNLRLVDAASGCAPSVEVLPISDVAANKAECGNTAKMRAPTSLAGSVWVASDLWPQSCTFENKETFGSSEIFRNTGLNFEANFNTEGKITPCFSTEKLRYSRHKYLFKDKPELCLAYQFPRLNSCEISPWNKFAGIHISTSILGLTQLNIQELSHEYRLTELSSLFRSNAVDRSFTL</sequence>
<dbReference type="EMBL" id="KQ435801">
    <property type="protein sequence ID" value="KOX73217.1"/>
    <property type="molecule type" value="Genomic_DNA"/>
</dbReference>
<reference evidence="1 2" key="1">
    <citation type="submission" date="2015-07" db="EMBL/GenBank/DDBJ databases">
        <title>The genome of Melipona quadrifasciata.</title>
        <authorList>
            <person name="Pan H."/>
            <person name="Kapheim K."/>
        </authorList>
    </citation>
    <scope>NUCLEOTIDE SEQUENCE [LARGE SCALE GENOMIC DNA]</scope>
    <source>
        <strain evidence="1">0111107301</strain>
        <tissue evidence="1">Whole body</tissue>
    </source>
</reference>
<evidence type="ECO:0000313" key="2">
    <source>
        <dbReference type="Proteomes" id="UP000053105"/>
    </source>
</evidence>